<dbReference type="Gene3D" id="1.10.3660.10">
    <property type="entry name" value="6-phosphogluconate dehydrogenase C-terminal like domain"/>
    <property type="match status" value="1"/>
</dbReference>
<dbReference type="Gene3D" id="3.40.50.720">
    <property type="entry name" value="NAD(P)-binding Rossmann-like Domain"/>
    <property type="match status" value="1"/>
</dbReference>
<dbReference type="PROSITE" id="PS51176">
    <property type="entry name" value="PDH_ADH"/>
    <property type="match status" value="1"/>
</dbReference>
<gene>
    <name evidence="3" type="primary">tyrA2</name>
    <name evidence="3" type="ordered locus">mru_1975</name>
</gene>
<accession>D3E0A1</accession>
<dbReference type="InterPro" id="IPR046826">
    <property type="entry name" value="PDH_N"/>
</dbReference>
<dbReference type="PATRIC" id="fig|634498.28.peg.1976"/>
<dbReference type="STRING" id="634498.mru_1975"/>
<dbReference type="eggNOG" id="arCOG00245">
    <property type="taxonomic scope" value="Archaea"/>
</dbReference>
<dbReference type="GO" id="GO:0008977">
    <property type="term" value="F:prephenate dehydrogenase (NAD+) activity"/>
    <property type="evidence" value="ECO:0007669"/>
    <property type="project" value="UniProtKB-EC"/>
</dbReference>
<dbReference type="GO" id="GO:0070403">
    <property type="term" value="F:NAD+ binding"/>
    <property type="evidence" value="ECO:0007669"/>
    <property type="project" value="InterPro"/>
</dbReference>
<dbReference type="InterPro" id="IPR008927">
    <property type="entry name" value="6-PGluconate_DH-like_C_sf"/>
</dbReference>
<sequence length="440" mass="50316">MTNEDNKNMTIIGASRGLGKWIAQHLKEDFNITITSRNQAEGQEVANELKVSYNNDNIDAIKDANIIIFSVPIEHMATTIKEVAPHAPKGSLLMDVASIKKEPAEALEKYAPKDVEILPCHPMFGPRVPTLKRQIVVLTPIENRSNSWTLVKEYLEKKECEIVITSPDEHDKYMSIVQGLTHFSFISLASTIKKLNINVKKSRSFSSPVYSLMLDMISRVVYQNPYLYYSIQKNNKETAYARDALIKESMRLSKLIEEGDEEDFVKAIAESAEHIDEIEEALVRSDKAISMLNQKANILTKLIGEEVGLEDAFSKKAYIGIVRKVSSQTVTIENENNEEIELKISSIDIMDKDELFQWKKKNLKLESFDLTAKFPSSANEDYLLKMFKRIEPVIDANIIFKDKEIEKDLRTYKFHYSLFNKQEKDYVEKYIQGIGGILIK</sequence>
<proteinExistence type="predicted"/>
<dbReference type="PANTHER" id="PTHR21363:SF0">
    <property type="entry name" value="PREPHENATE DEHYDROGENASE [NADP(+)]"/>
    <property type="match status" value="1"/>
</dbReference>
<dbReference type="InterPro" id="IPR036291">
    <property type="entry name" value="NAD(P)-bd_dom_sf"/>
</dbReference>
<dbReference type="InterPro" id="IPR003099">
    <property type="entry name" value="Prephen_DH"/>
</dbReference>
<feature type="domain" description="Prephenate/arogenate dehydrogenase" evidence="2">
    <location>
        <begin position="7"/>
        <end position="286"/>
    </location>
</feature>
<evidence type="ECO:0000256" key="1">
    <source>
        <dbReference type="ARBA" id="ARBA00023002"/>
    </source>
</evidence>
<dbReference type="EC" id="1.3.1.12" evidence="3"/>
<dbReference type="Pfam" id="PF02153">
    <property type="entry name" value="PDH_N"/>
    <property type="match status" value="1"/>
</dbReference>
<evidence type="ECO:0000259" key="2">
    <source>
        <dbReference type="PROSITE" id="PS51176"/>
    </source>
</evidence>
<dbReference type="AlphaFoldDB" id="D3E0A1"/>
<dbReference type="KEGG" id="mru:mru_1975"/>
<dbReference type="NCBIfam" id="NF006408">
    <property type="entry name" value="PRK08655.1-2"/>
    <property type="match status" value="1"/>
</dbReference>
<dbReference type="InterPro" id="IPR046825">
    <property type="entry name" value="PDH_C"/>
</dbReference>
<evidence type="ECO:0000313" key="4">
    <source>
        <dbReference type="Proteomes" id="UP000008680"/>
    </source>
</evidence>
<dbReference type="GO" id="GO:0006571">
    <property type="term" value="P:tyrosine biosynthetic process"/>
    <property type="evidence" value="ECO:0007669"/>
    <property type="project" value="InterPro"/>
</dbReference>
<dbReference type="RefSeq" id="WP_012956773.1">
    <property type="nucleotide sequence ID" value="NC_013790.1"/>
</dbReference>
<dbReference type="EMBL" id="CP001719">
    <property type="protein sequence ID" value="ADC47825.1"/>
    <property type="molecule type" value="Genomic_DNA"/>
</dbReference>
<dbReference type="GO" id="GO:0004665">
    <property type="term" value="F:prephenate dehydrogenase (NADP+) activity"/>
    <property type="evidence" value="ECO:0007669"/>
    <property type="project" value="InterPro"/>
</dbReference>
<protein>
    <submittedName>
        <fullName evidence="3">Prephenate dehydrogenase TyrA2</fullName>
        <ecNumber evidence="3">1.3.1.12</ecNumber>
    </submittedName>
</protein>
<dbReference type="Proteomes" id="UP000008680">
    <property type="component" value="Chromosome"/>
</dbReference>
<dbReference type="SUPFAM" id="SSF48179">
    <property type="entry name" value="6-phosphogluconate dehydrogenase C-terminal domain-like"/>
    <property type="match status" value="1"/>
</dbReference>
<evidence type="ECO:0000313" key="3">
    <source>
        <dbReference type="EMBL" id="ADC47825.1"/>
    </source>
</evidence>
<dbReference type="SUPFAM" id="SSF51735">
    <property type="entry name" value="NAD(P)-binding Rossmann-fold domains"/>
    <property type="match status" value="1"/>
</dbReference>
<dbReference type="PANTHER" id="PTHR21363">
    <property type="entry name" value="PREPHENATE DEHYDROGENASE"/>
    <property type="match status" value="1"/>
</dbReference>
<dbReference type="HOGENOM" id="CLU_036672_1_0_2"/>
<reference evidence="3 4" key="1">
    <citation type="journal article" date="2010" name="PLoS ONE">
        <title>The genome sequence of the rumen methanogen Methanobrevibacter ruminantium reveals new possibilities for controlling ruminant methane emissions.</title>
        <authorList>
            <person name="Leahy S.C."/>
            <person name="Kelly W.J."/>
            <person name="Altermann E."/>
            <person name="Ronimus R.S."/>
            <person name="Yeoman C.J."/>
            <person name="Pacheco D.M."/>
            <person name="Li D."/>
            <person name="Kong Z."/>
            <person name="McTavish S."/>
            <person name="Sang C."/>
            <person name="Lambie S.C."/>
            <person name="Janssen P.H."/>
            <person name="Dey D."/>
            <person name="Attwood G.T."/>
        </authorList>
    </citation>
    <scope>NUCLEOTIDE SEQUENCE [LARGE SCALE GENOMIC DNA]</scope>
    <source>
        <strain evidence="4">ATCC 35063 / DSM 1093 / JCM 13430 / OCM 146 / M1</strain>
    </source>
</reference>
<dbReference type="OrthoDB" id="24743at2157"/>
<name>D3E0A1_METRM</name>
<dbReference type="Pfam" id="PF20463">
    <property type="entry name" value="PDH_C"/>
    <property type="match status" value="1"/>
</dbReference>
<dbReference type="InterPro" id="IPR050812">
    <property type="entry name" value="Preph/Arog_dehydrog"/>
</dbReference>
<keyword evidence="1 3" id="KW-0560">Oxidoreductase</keyword>
<dbReference type="GeneID" id="8771645"/>
<organism evidence="3 4">
    <name type="scientific">Methanobrevibacter ruminantium (strain ATCC 35063 / DSM 1093 / JCM 13430 / OCM 146 / M1)</name>
    <name type="common">Methanobacterium ruminantium</name>
    <dbReference type="NCBI Taxonomy" id="634498"/>
    <lineage>
        <taxon>Archaea</taxon>
        <taxon>Methanobacteriati</taxon>
        <taxon>Methanobacteriota</taxon>
        <taxon>Methanomada group</taxon>
        <taxon>Methanobacteria</taxon>
        <taxon>Methanobacteriales</taxon>
        <taxon>Methanobacteriaceae</taxon>
        <taxon>Methanobrevibacter</taxon>
    </lineage>
</organism>
<keyword evidence="4" id="KW-1185">Reference proteome</keyword>